<proteinExistence type="predicted"/>
<reference evidence="2" key="1">
    <citation type="submission" date="2021-02" db="EMBL/GenBank/DDBJ databases">
        <authorList>
            <person name="Nowell W R."/>
        </authorList>
    </citation>
    <scope>NUCLEOTIDE SEQUENCE</scope>
</reference>
<evidence type="ECO:0000256" key="1">
    <source>
        <dbReference type="SAM" id="MobiDB-lite"/>
    </source>
</evidence>
<dbReference type="Proteomes" id="UP000663866">
    <property type="component" value="Unassembled WGS sequence"/>
</dbReference>
<evidence type="ECO:0000313" key="3">
    <source>
        <dbReference type="Proteomes" id="UP000663866"/>
    </source>
</evidence>
<feature type="compositionally biased region" description="Acidic residues" evidence="1">
    <location>
        <begin position="1"/>
        <end position="29"/>
    </location>
</feature>
<comment type="caution">
    <text evidence="2">The sequence shown here is derived from an EMBL/GenBank/DDBJ whole genome shotgun (WGS) entry which is preliminary data.</text>
</comment>
<organism evidence="2 3">
    <name type="scientific">Rotaria magnacalcarata</name>
    <dbReference type="NCBI Taxonomy" id="392030"/>
    <lineage>
        <taxon>Eukaryota</taxon>
        <taxon>Metazoa</taxon>
        <taxon>Spiralia</taxon>
        <taxon>Gnathifera</taxon>
        <taxon>Rotifera</taxon>
        <taxon>Eurotatoria</taxon>
        <taxon>Bdelloidea</taxon>
        <taxon>Philodinida</taxon>
        <taxon>Philodinidae</taxon>
        <taxon>Rotaria</taxon>
    </lineage>
</organism>
<gene>
    <name evidence="2" type="ORF">OVN521_LOCUS47225</name>
</gene>
<evidence type="ECO:0000313" key="2">
    <source>
        <dbReference type="EMBL" id="CAF4665069.1"/>
    </source>
</evidence>
<feature type="non-terminal residue" evidence="2">
    <location>
        <position position="55"/>
    </location>
</feature>
<keyword evidence="3" id="KW-1185">Reference proteome</keyword>
<feature type="region of interest" description="Disordered" evidence="1">
    <location>
        <begin position="1"/>
        <end position="32"/>
    </location>
</feature>
<name>A0A821GFH0_9BILA</name>
<protein>
    <submittedName>
        <fullName evidence="2">Uncharacterized protein</fullName>
    </submittedName>
</protein>
<sequence>MKDDGDNGDEELFDEKESTDEEQNIEDYEENQHLDIQNNFKLNEMKDIVEWVGQH</sequence>
<dbReference type="EMBL" id="CAJOBG010090855">
    <property type="protein sequence ID" value="CAF4665069.1"/>
    <property type="molecule type" value="Genomic_DNA"/>
</dbReference>
<dbReference type="AlphaFoldDB" id="A0A821GFH0"/>
<accession>A0A821GFH0</accession>